<evidence type="ECO:0000313" key="4">
    <source>
        <dbReference type="EMBL" id="NDU97547.1"/>
    </source>
</evidence>
<dbReference type="Gene3D" id="3.60.40.10">
    <property type="entry name" value="PPM-type phosphatase domain"/>
    <property type="match status" value="1"/>
</dbReference>
<keyword evidence="2" id="KW-1133">Transmembrane helix</keyword>
<organism evidence="4 5">
    <name type="scientific">Spirosoma terrae</name>
    <dbReference type="NCBI Taxonomy" id="1968276"/>
    <lineage>
        <taxon>Bacteria</taxon>
        <taxon>Pseudomonadati</taxon>
        <taxon>Bacteroidota</taxon>
        <taxon>Cytophagia</taxon>
        <taxon>Cytophagales</taxon>
        <taxon>Cytophagaceae</taxon>
        <taxon>Spirosoma</taxon>
    </lineage>
</organism>
<keyword evidence="5" id="KW-1185">Reference proteome</keyword>
<dbReference type="PROSITE" id="PS51746">
    <property type="entry name" value="PPM_2"/>
    <property type="match status" value="1"/>
</dbReference>
<accession>A0A6L9LD92</accession>
<dbReference type="SMART" id="SM00331">
    <property type="entry name" value="PP2C_SIG"/>
    <property type="match status" value="1"/>
</dbReference>
<dbReference type="AlphaFoldDB" id="A0A6L9LD92"/>
<dbReference type="EMBL" id="JAAFZH010000011">
    <property type="protein sequence ID" value="NDU97547.1"/>
    <property type="molecule type" value="Genomic_DNA"/>
</dbReference>
<dbReference type="InterPro" id="IPR001932">
    <property type="entry name" value="PPM-type_phosphatase-like_dom"/>
</dbReference>
<comment type="caution">
    <text evidence="4">The sequence shown here is derived from an EMBL/GenBank/DDBJ whole genome shotgun (WGS) entry which is preliminary data.</text>
</comment>
<sequence>MIKIETYPPLALNEIGKRDNNEDSIFPSKGGAHEYDRLFLVCDGIGGNAKGEEASNIVCEAFDHVMESGRQPSNPMIIANALYYAEEQIDLFVQNNPEAKGMGTTMTLLHLHENGATIAHIGDSRVYHIRGRTIRFVTSDHKWVNKLVLSGDLSPEEALIHPRRNVIDRAILGRQERPSQADVIQVTDIRAGDYFFLCTDGILEGVDENQLVHILASDDSDTNKLGEIESRCNEKSMDNFSAYLVRIRSVNGIATPWTPSVIPLNNAEEVITAIKDHSEAINHHASEFVDLPIAQTPSQTPPSIVYPVDEQAFSQLQKNEKQKIFQGIIFPIVLTILCALTTVGGYYIYDHFIKDKLSLEQNPREARPTDKQPEKLKKENKKSESKQPAKKKEEKLLNPNSPNKDTVKPDTN</sequence>
<reference evidence="4 5" key="1">
    <citation type="submission" date="2020-02" db="EMBL/GenBank/DDBJ databases">
        <title>Draft genome sequence of two Spirosoma agri KCTC 52727 and Spirosoma terrae KCTC 52035.</title>
        <authorList>
            <person name="Rojas J."/>
            <person name="Ambika Manirajan B."/>
            <person name="Suarez C."/>
            <person name="Ratering S."/>
            <person name="Schnell S."/>
        </authorList>
    </citation>
    <scope>NUCLEOTIDE SEQUENCE [LARGE SCALE GENOMIC DNA]</scope>
    <source>
        <strain evidence="4 5">KCTC 52035</strain>
    </source>
</reference>
<feature type="region of interest" description="Disordered" evidence="1">
    <location>
        <begin position="362"/>
        <end position="412"/>
    </location>
</feature>
<keyword evidence="2" id="KW-0472">Membrane</keyword>
<proteinExistence type="predicted"/>
<dbReference type="SMART" id="SM00332">
    <property type="entry name" value="PP2Cc"/>
    <property type="match status" value="1"/>
</dbReference>
<dbReference type="InterPro" id="IPR036457">
    <property type="entry name" value="PPM-type-like_dom_sf"/>
</dbReference>
<feature type="transmembrane region" description="Helical" evidence="2">
    <location>
        <begin position="324"/>
        <end position="349"/>
    </location>
</feature>
<evidence type="ECO:0000256" key="2">
    <source>
        <dbReference type="SAM" id="Phobius"/>
    </source>
</evidence>
<keyword evidence="2" id="KW-0812">Transmembrane</keyword>
<dbReference type="SUPFAM" id="SSF81606">
    <property type="entry name" value="PP2C-like"/>
    <property type="match status" value="1"/>
</dbReference>
<evidence type="ECO:0000259" key="3">
    <source>
        <dbReference type="PROSITE" id="PS51746"/>
    </source>
</evidence>
<gene>
    <name evidence="4" type="ORF">GK108_21870</name>
</gene>
<name>A0A6L9LD92_9BACT</name>
<protein>
    <submittedName>
        <fullName evidence="4">Serine/threonine-protein phosphatase</fullName>
    </submittedName>
</protein>
<feature type="domain" description="PPM-type phosphatase" evidence="3">
    <location>
        <begin position="6"/>
        <end position="247"/>
    </location>
</feature>
<dbReference type="RefSeq" id="WP_163953085.1">
    <property type="nucleotide sequence ID" value="NZ_JAAFZH010000011.1"/>
</dbReference>
<evidence type="ECO:0000256" key="1">
    <source>
        <dbReference type="SAM" id="MobiDB-lite"/>
    </source>
</evidence>
<dbReference type="Pfam" id="PF13672">
    <property type="entry name" value="PP2C_2"/>
    <property type="match status" value="1"/>
</dbReference>
<evidence type="ECO:0000313" key="5">
    <source>
        <dbReference type="Proteomes" id="UP000474175"/>
    </source>
</evidence>
<dbReference type="CDD" id="cd00143">
    <property type="entry name" value="PP2Cc"/>
    <property type="match status" value="1"/>
</dbReference>
<dbReference type="Proteomes" id="UP000474175">
    <property type="component" value="Unassembled WGS sequence"/>
</dbReference>
<feature type="compositionally biased region" description="Basic and acidic residues" evidence="1">
    <location>
        <begin position="362"/>
        <end position="396"/>
    </location>
</feature>